<protein>
    <submittedName>
        <fullName evidence="1">Uncharacterized protein</fullName>
    </submittedName>
</protein>
<sequence>GTINSCRKCRLKRFSEVLKRADASNYEEIVVKIATTLDNNISSIELRETLECKARTFIDHNTFTLDLPTGTSIPLLDKIRWSYRAIRGCLNRTKSMSRELFNRIKPDHIEFTALLGLAF</sequence>
<evidence type="ECO:0000313" key="1">
    <source>
        <dbReference type="EMBL" id="GMR29976.1"/>
    </source>
</evidence>
<dbReference type="AlphaFoldDB" id="A0AAN5C654"/>
<proteinExistence type="predicted"/>
<organism evidence="1 2">
    <name type="scientific">Pristionchus mayeri</name>
    <dbReference type="NCBI Taxonomy" id="1317129"/>
    <lineage>
        <taxon>Eukaryota</taxon>
        <taxon>Metazoa</taxon>
        <taxon>Ecdysozoa</taxon>
        <taxon>Nematoda</taxon>
        <taxon>Chromadorea</taxon>
        <taxon>Rhabditida</taxon>
        <taxon>Rhabditina</taxon>
        <taxon>Diplogasteromorpha</taxon>
        <taxon>Diplogasteroidea</taxon>
        <taxon>Neodiplogasteridae</taxon>
        <taxon>Pristionchus</taxon>
    </lineage>
</organism>
<feature type="non-terminal residue" evidence="1">
    <location>
        <position position="1"/>
    </location>
</feature>
<dbReference type="Proteomes" id="UP001328107">
    <property type="component" value="Unassembled WGS sequence"/>
</dbReference>
<evidence type="ECO:0000313" key="2">
    <source>
        <dbReference type="Proteomes" id="UP001328107"/>
    </source>
</evidence>
<name>A0AAN5C654_9BILA</name>
<reference evidence="2" key="1">
    <citation type="submission" date="2022-10" db="EMBL/GenBank/DDBJ databases">
        <title>Genome assembly of Pristionchus species.</title>
        <authorList>
            <person name="Yoshida K."/>
            <person name="Sommer R.J."/>
        </authorList>
    </citation>
    <scope>NUCLEOTIDE SEQUENCE [LARGE SCALE GENOMIC DNA]</scope>
    <source>
        <strain evidence="2">RS5460</strain>
    </source>
</reference>
<comment type="caution">
    <text evidence="1">The sequence shown here is derived from an EMBL/GenBank/DDBJ whole genome shotgun (WGS) entry which is preliminary data.</text>
</comment>
<dbReference type="EMBL" id="BTRK01000001">
    <property type="protein sequence ID" value="GMR29976.1"/>
    <property type="molecule type" value="Genomic_DNA"/>
</dbReference>
<gene>
    <name evidence="1" type="ORF">PMAYCL1PPCAC_00171</name>
</gene>
<keyword evidence="2" id="KW-1185">Reference proteome</keyword>
<accession>A0AAN5C654</accession>